<dbReference type="GO" id="GO:0016491">
    <property type="term" value="F:oxidoreductase activity"/>
    <property type="evidence" value="ECO:0007669"/>
    <property type="project" value="UniProtKB-KW"/>
</dbReference>
<dbReference type="PANTHER" id="PTHR47354:SF7">
    <property type="entry name" value="NAD(P)H-FLAVIN REDUCTASE"/>
    <property type="match status" value="1"/>
</dbReference>
<evidence type="ECO:0000313" key="6">
    <source>
        <dbReference type="EMBL" id="CEA04157.1"/>
    </source>
</evidence>
<dbReference type="Gene3D" id="2.40.30.10">
    <property type="entry name" value="Translation factors"/>
    <property type="match status" value="1"/>
</dbReference>
<dbReference type="Pfam" id="PF00111">
    <property type="entry name" value="Fer2"/>
    <property type="match status" value="1"/>
</dbReference>
<dbReference type="InterPro" id="IPR012675">
    <property type="entry name" value="Beta-grasp_dom_sf"/>
</dbReference>
<evidence type="ECO:0000259" key="5">
    <source>
        <dbReference type="PROSITE" id="PS51384"/>
    </source>
</evidence>
<dbReference type="GO" id="GO:0008218">
    <property type="term" value="P:bioluminescence"/>
    <property type="evidence" value="ECO:0007669"/>
    <property type="project" value="UniProtKB-KW"/>
</dbReference>
<dbReference type="InterPro" id="IPR036010">
    <property type="entry name" value="2Fe-2S_ferredoxin-like_sf"/>
</dbReference>
<dbReference type="Gene3D" id="3.10.20.30">
    <property type="match status" value="1"/>
</dbReference>
<dbReference type="EMBL" id="LK391969">
    <property type="protein sequence ID" value="CEF26449.1"/>
    <property type="molecule type" value="Genomic_DNA"/>
</dbReference>
<dbReference type="GO" id="GO:0051536">
    <property type="term" value="F:iron-sulfur cluster binding"/>
    <property type="evidence" value="ECO:0007669"/>
    <property type="project" value="InterPro"/>
</dbReference>
<dbReference type="SUPFAM" id="SSF54292">
    <property type="entry name" value="2Fe-2S ferredoxin-like"/>
    <property type="match status" value="1"/>
</dbReference>
<dbReference type="InterPro" id="IPR001433">
    <property type="entry name" value="OxRdtase_FAD/NAD-bd"/>
</dbReference>
<protein>
    <submittedName>
        <fullName evidence="6">CDP-6-deoxy-delta-3,4-glucoseen reductase</fullName>
    </submittedName>
</protein>
<keyword evidence="2" id="KW-0455">Luminescence</keyword>
<evidence type="ECO:0000259" key="4">
    <source>
        <dbReference type="PROSITE" id="PS51085"/>
    </source>
</evidence>
<evidence type="ECO:0000256" key="2">
    <source>
        <dbReference type="ARBA" id="ARBA00023223"/>
    </source>
</evidence>
<reference evidence="6" key="1">
    <citation type="submission" date="2014-07" db="EMBL/GenBank/DDBJ databases">
        <authorList>
            <person name="Urmite Genomes Urmite Genomes"/>
        </authorList>
    </citation>
    <scope>NUCLEOTIDE SEQUENCE</scope>
    <source>
        <strain evidence="6">12M76_air</strain>
    </source>
</reference>
<dbReference type="SUPFAM" id="SSF52343">
    <property type="entry name" value="Ferredoxin reductase-like, C-terminal NADP-linked domain"/>
    <property type="match status" value="1"/>
</dbReference>
<dbReference type="PATRIC" id="fig|1461581.3.peg.1357"/>
<dbReference type="InterPro" id="IPR017938">
    <property type="entry name" value="Riboflavin_synthase-like_b-brl"/>
</dbReference>
<dbReference type="PANTHER" id="PTHR47354">
    <property type="entry name" value="NADH OXIDOREDUCTASE HCR"/>
    <property type="match status" value="1"/>
</dbReference>
<dbReference type="Pfam" id="PF00175">
    <property type="entry name" value="NAD_binding_1"/>
    <property type="match status" value="1"/>
</dbReference>
<dbReference type="RefSeq" id="WP_044498994.1">
    <property type="nucleotide sequence ID" value="NZ_LK391969.1"/>
</dbReference>
<dbReference type="PROSITE" id="PS51384">
    <property type="entry name" value="FAD_FR"/>
    <property type="match status" value="1"/>
</dbReference>
<dbReference type="CDD" id="cd00207">
    <property type="entry name" value="fer2"/>
    <property type="match status" value="1"/>
</dbReference>
<dbReference type="InterPro" id="IPR050415">
    <property type="entry name" value="MRET"/>
</dbReference>
<dbReference type="Gene3D" id="3.40.50.80">
    <property type="entry name" value="Nucleotide-binding domain of ferredoxin-NADP reductase (FNR) module"/>
    <property type="match status" value="1"/>
</dbReference>
<dbReference type="InterPro" id="IPR039261">
    <property type="entry name" value="FNR_nucleotide-bd"/>
</dbReference>
<dbReference type="CDD" id="cd06189">
    <property type="entry name" value="flavin_oxioreductase"/>
    <property type="match status" value="1"/>
</dbReference>
<sequence>MKVTLQPSGHVIELLPGERIIDAARRLGFDAPQSCRNGNCHICAANLISGRVLQNGTERRGGELFTCIAEPLEDCEVQWENVLAPDELPLRTLACQVVDIRDLGGDVCQLLLRTPAGKPLRYHAGQYLLLERFDGELSAFSIASAPAEGRLLELHILVREQNTIALVEHIRRQGMARIKAPFGDCSLPRLPERPLVLIAAGTGLAQIQSLTQYCLHQGFTQPIHLYWGVRQPEDFYQAPHWEHWQQQANIYLHQVVSDAPDWSGRQGMLPEAVCEDLAELADYEFFLCGSPGMVYGTLDALLAAGAVEQQIHSDVFAYAPRETTPDGPDSV</sequence>
<dbReference type="OrthoDB" id="9806195at2"/>
<evidence type="ECO:0000256" key="3">
    <source>
        <dbReference type="ARBA" id="ARBA00038177"/>
    </source>
</evidence>
<dbReference type="SUPFAM" id="SSF63380">
    <property type="entry name" value="Riboflavin synthase domain-like"/>
    <property type="match status" value="1"/>
</dbReference>
<comment type="similarity">
    <text evidence="3">Belongs to the Fre/LuxG FAD/NAD(P) flavoprotein oxidoreductase family.</text>
</comment>
<accession>A0A078MFI1</accession>
<feature type="domain" description="2Fe-2S ferredoxin-type" evidence="4">
    <location>
        <begin position="1"/>
        <end position="83"/>
    </location>
</feature>
<dbReference type="InterPro" id="IPR001041">
    <property type="entry name" value="2Fe-2S_ferredoxin-type"/>
</dbReference>
<feature type="domain" description="FAD-binding FR-type" evidence="5">
    <location>
        <begin position="90"/>
        <end position="188"/>
    </location>
</feature>
<keyword evidence="1" id="KW-0560">Oxidoreductase</keyword>
<dbReference type="AlphaFoldDB" id="A0A078MFI1"/>
<dbReference type="EMBL" id="LM997413">
    <property type="protein sequence ID" value="CEA04157.1"/>
    <property type="molecule type" value="Genomic_DNA"/>
</dbReference>
<proteinExistence type="inferred from homology"/>
<evidence type="ECO:0000256" key="1">
    <source>
        <dbReference type="ARBA" id="ARBA00023002"/>
    </source>
</evidence>
<dbReference type="PROSITE" id="PS51085">
    <property type="entry name" value="2FE2S_FER_2"/>
    <property type="match status" value="1"/>
</dbReference>
<dbReference type="PRINTS" id="PR00410">
    <property type="entry name" value="PHEHYDRXLASE"/>
</dbReference>
<gene>
    <name evidence="6" type="ORF">BN1049_01380</name>
</gene>
<name>A0A078MFI1_9PSED</name>
<dbReference type="InterPro" id="IPR017927">
    <property type="entry name" value="FAD-bd_FR_type"/>
</dbReference>
<organism evidence="6">
    <name type="scientific">Pseudomonas saudimassiliensis</name>
    <dbReference type="NCBI Taxonomy" id="1461581"/>
    <lineage>
        <taxon>Bacteria</taxon>
        <taxon>Pseudomonadati</taxon>
        <taxon>Pseudomonadota</taxon>
        <taxon>Gammaproteobacteria</taxon>
        <taxon>Pseudomonadales</taxon>
        <taxon>Pseudomonadaceae</taxon>
        <taxon>Pseudomonas</taxon>
    </lineage>
</organism>